<evidence type="ECO:0000256" key="5">
    <source>
        <dbReference type="SAM" id="SignalP"/>
    </source>
</evidence>
<protein>
    <recommendedName>
        <fullName evidence="6">Aminotransferase class I/classII large domain-containing protein</fullName>
    </recommendedName>
</protein>
<feature type="chain" id="PRO_5010264989" description="Aminotransferase class I/classII large domain-containing protein" evidence="5">
    <location>
        <begin position="27"/>
        <end position="391"/>
    </location>
</feature>
<evidence type="ECO:0000256" key="3">
    <source>
        <dbReference type="ARBA" id="ARBA00022679"/>
    </source>
</evidence>
<dbReference type="CDD" id="cd00609">
    <property type="entry name" value="AAT_like"/>
    <property type="match status" value="1"/>
</dbReference>
<dbReference type="InterPro" id="IPR015421">
    <property type="entry name" value="PyrdxlP-dep_Trfase_major"/>
</dbReference>
<dbReference type="InterPro" id="IPR004839">
    <property type="entry name" value="Aminotransferase_I/II_large"/>
</dbReference>
<dbReference type="Gene3D" id="3.90.1150.10">
    <property type="entry name" value="Aspartate Aminotransferase, domain 1"/>
    <property type="match status" value="1"/>
</dbReference>
<proteinExistence type="inferred from homology"/>
<keyword evidence="5" id="KW-0732">Signal</keyword>
<keyword evidence="2" id="KW-0032">Aminotransferase</keyword>
<reference evidence="7 8" key="1">
    <citation type="submission" date="2016-11" db="EMBL/GenBank/DDBJ databases">
        <title>Whole Genome Sequencing of Mucilaginibacter polytrichastri RG4-7(T) isolated from the moss sample.</title>
        <authorList>
            <person name="Li Y."/>
        </authorList>
    </citation>
    <scope>NUCLEOTIDE SEQUENCE [LARGE SCALE GENOMIC DNA]</scope>
    <source>
        <strain evidence="7 8">RG4-7</strain>
    </source>
</reference>
<keyword evidence="4" id="KW-0663">Pyridoxal phosphate</keyword>
<organism evidence="7 8">
    <name type="scientific">Mucilaginibacter polytrichastri</name>
    <dbReference type="NCBI Taxonomy" id="1302689"/>
    <lineage>
        <taxon>Bacteria</taxon>
        <taxon>Pseudomonadati</taxon>
        <taxon>Bacteroidota</taxon>
        <taxon>Sphingobacteriia</taxon>
        <taxon>Sphingobacteriales</taxon>
        <taxon>Sphingobacteriaceae</taxon>
        <taxon>Mucilaginibacter</taxon>
    </lineage>
</organism>
<comment type="similarity">
    <text evidence="1">Belongs to the class-II pyridoxal-phosphate-dependent aminotransferase family. Histidinol-phosphate aminotransferase subfamily.</text>
</comment>
<dbReference type="Pfam" id="PF00155">
    <property type="entry name" value="Aminotran_1_2"/>
    <property type="match status" value="1"/>
</dbReference>
<dbReference type="Gene3D" id="3.40.640.10">
    <property type="entry name" value="Type I PLP-dependent aspartate aminotransferase-like (Major domain)"/>
    <property type="match status" value="1"/>
</dbReference>
<dbReference type="InterPro" id="IPR015422">
    <property type="entry name" value="PyrdxlP-dep_Trfase_small"/>
</dbReference>
<sequence>MATINRRNWIKTSALTAAGLTFFSGAFDKLSAMPAKIMRGGAIDDMAITDQSVITSAPTAIKARLSANENPFGPSPAAKKAIQDALDMSYQYPFMHFGELTGKIAAYEGIDQKNILMDAGSTPLLLAAAMYYGKNGAEVICGDPSYDDLPRSAAKLGSKLVKVPLTADYKLDLDAMEAKIGPNTGLIYICNPNNPTATVLDTAKLKAFCERVSKKVTVFVDEAYIDYLPDPQAVTLISGVKAGQNIIVARTFSKLYGFAGLRCGYIVAPTDTVKKLSDYSTGLMSLSATTVAAATAAYQEKAFLQDALKKTLASKEYLYSVLKKEGYEYIPSSTNFVMFEIKMDGARFASEMANRGVSIRHWEFNNKNWCRVSIGRMDEMQAFADAFKQLS</sequence>
<accession>A0A1Q5ZXT4</accession>
<dbReference type="AlphaFoldDB" id="A0A1Q5ZXT4"/>
<dbReference type="InterPro" id="IPR050106">
    <property type="entry name" value="HistidinolP_aminotransfase"/>
</dbReference>
<dbReference type="EMBL" id="MPPL01000001">
    <property type="protein sequence ID" value="OKS86585.1"/>
    <property type="molecule type" value="Genomic_DNA"/>
</dbReference>
<comment type="caution">
    <text evidence="7">The sequence shown here is derived from an EMBL/GenBank/DDBJ whole genome shotgun (WGS) entry which is preliminary data.</text>
</comment>
<dbReference type="OrthoDB" id="9813612at2"/>
<evidence type="ECO:0000256" key="1">
    <source>
        <dbReference type="ARBA" id="ARBA00007970"/>
    </source>
</evidence>
<dbReference type="Proteomes" id="UP000186720">
    <property type="component" value="Unassembled WGS sequence"/>
</dbReference>
<keyword evidence="3" id="KW-0808">Transferase</keyword>
<dbReference type="InterPro" id="IPR006311">
    <property type="entry name" value="TAT_signal"/>
</dbReference>
<dbReference type="PANTHER" id="PTHR43643:SF3">
    <property type="entry name" value="HISTIDINOL-PHOSPHATE AMINOTRANSFERASE"/>
    <property type="match status" value="1"/>
</dbReference>
<dbReference type="SUPFAM" id="SSF53383">
    <property type="entry name" value="PLP-dependent transferases"/>
    <property type="match status" value="1"/>
</dbReference>
<evidence type="ECO:0000259" key="6">
    <source>
        <dbReference type="Pfam" id="PF00155"/>
    </source>
</evidence>
<evidence type="ECO:0000256" key="2">
    <source>
        <dbReference type="ARBA" id="ARBA00022576"/>
    </source>
</evidence>
<evidence type="ECO:0000313" key="8">
    <source>
        <dbReference type="Proteomes" id="UP000186720"/>
    </source>
</evidence>
<name>A0A1Q5ZXT4_9SPHI</name>
<dbReference type="STRING" id="1302689.RG47T_2041"/>
<evidence type="ECO:0000256" key="4">
    <source>
        <dbReference type="ARBA" id="ARBA00022898"/>
    </source>
</evidence>
<feature type="signal peptide" evidence="5">
    <location>
        <begin position="1"/>
        <end position="26"/>
    </location>
</feature>
<dbReference type="InterPro" id="IPR015424">
    <property type="entry name" value="PyrdxlP-dep_Trfase"/>
</dbReference>
<gene>
    <name evidence="7" type="ORF">RG47T_2041</name>
</gene>
<dbReference type="GO" id="GO:0030170">
    <property type="term" value="F:pyridoxal phosphate binding"/>
    <property type="evidence" value="ECO:0007669"/>
    <property type="project" value="InterPro"/>
</dbReference>
<dbReference type="RefSeq" id="WP_074489254.1">
    <property type="nucleotide sequence ID" value="NZ_FPAM01000004.1"/>
</dbReference>
<keyword evidence="8" id="KW-1185">Reference proteome</keyword>
<dbReference type="GO" id="GO:0008483">
    <property type="term" value="F:transaminase activity"/>
    <property type="evidence" value="ECO:0007669"/>
    <property type="project" value="UniProtKB-KW"/>
</dbReference>
<feature type="domain" description="Aminotransferase class I/classII large" evidence="6">
    <location>
        <begin position="62"/>
        <end position="386"/>
    </location>
</feature>
<dbReference type="PANTHER" id="PTHR43643">
    <property type="entry name" value="HISTIDINOL-PHOSPHATE AMINOTRANSFERASE 2"/>
    <property type="match status" value="1"/>
</dbReference>
<evidence type="ECO:0000313" key="7">
    <source>
        <dbReference type="EMBL" id="OKS86585.1"/>
    </source>
</evidence>
<dbReference type="PROSITE" id="PS51318">
    <property type="entry name" value="TAT"/>
    <property type="match status" value="1"/>
</dbReference>